<accession>A0A6A6V0L3</accession>
<evidence type="ECO:0000313" key="14">
    <source>
        <dbReference type="EMBL" id="KAF2742851.1"/>
    </source>
</evidence>
<comment type="subcellular location">
    <subcellularLocation>
        <location evidence="1">Mitochondrion inner membrane</location>
        <topology evidence="1">Peripheral membrane protein</topology>
        <orientation evidence="1">Intermembrane side</orientation>
    </subcellularLocation>
    <subcellularLocation>
        <location evidence="10">Mitochondrion outer membrane</location>
        <topology evidence="10">Peripheral membrane protein</topology>
        <orientation evidence="10">Intermembrane side</orientation>
    </subcellularLocation>
</comment>
<keyword evidence="9" id="KW-0012">Acyltransferase</keyword>
<evidence type="ECO:0000256" key="7">
    <source>
        <dbReference type="ARBA" id="ARBA00023128"/>
    </source>
</evidence>
<evidence type="ECO:0000259" key="13">
    <source>
        <dbReference type="SMART" id="SM00563"/>
    </source>
</evidence>
<dbReference type="EMBL" id="MU006603">
    <property type="protein sequence ID" value="KAF2742851.1"/>
    <property type="molecule type" value="Genomic_DNA"/>
</dbReference>
<dbReference type="InterPro" id="IPR000872">
    <property type="entry name" value="Tafazzin"/>
</dbReference>
<dbReference type="PRINTS" id="PR00979">
    <property type="entry name" value="TAFAZZIN"/>
</dbReference>
<dbReference type="GO" id="GO:0005743">
    <property type="term" value="C:mitochondrial inner membrane"/>
    <property type="evidence" value="ECO:0007669"/>
    <property type="project" value="UniProtKB-SubCell"/>
</dbReference>
<dbReference type="PANTHER" id="PTHR12497:SF0">
    <property type="entry name" value="TAFAZZIN"/>
    <property type="match status" value="1"/>
</dbReference>
<dbReference type="InterPro" id="IPR002123">
    <property type="entry name" value="Plipid/glycerol_acylTrfase"/>
</dbReference>
<dbReference type="CDD" id="cd07989">
    <property type="entry name" value="LPLAT_AGPAT-like"/>
    <property type="match status" value="1"/>
</dbReference>
<keyword evidence="8" id="KW-0472">Membrane</keyword>
<keyword evidence="15" id="KW-1185">Reference proteome</keyword>
<evidence type="ECO:0000256" key="8">
    <source>
        <dbReference type="ARBA" id="ARBA00023136"/>
    </source>
</evidence>
<evidence type="ECO:0000256" key="1">
    <source>
        <dbReference type="ARBA" id="ARBA00004137"/>
    </source>
</evidence>
<gene>
    <name evidence="14" type="ORF">M011DRAFT_452408</name>
</gene>
<reference evidence="14" key="1">
    <citation type="journal article" date="2020" name="Stud. Mycol.">
        <title>101 Dothideomycetes genomes: a test case for predicting lifestyles and emergence of pathogens.</title>
        <authorList>
            <person name="Haridas S."/>
            <person name="Albert R."/>
            <person name="Binder M."/>
            <person name="Bloem J."/>
            <person name="Labutti K."/>
            <person name="Salamov A."/>
            <person name="Andreopoulos B."/>
            <person name="Baker S."/>
            <person name="Barry K."/>
            <person name="Bills G."/>
            <person name="Bluhm B."/>
            <person name="Cannon C."/>
            <person name="Castanera R."/>
            <person name="Culley D."/>
            <person name="Daum C."/>
            <person name="Ezra D."/>
            <person name="Gonzalez J."/>
            <person name="Henrissat B."/>
            <person name="Kuo A."/>
            <person name="Liang C."/>
            <person name="Lipzen A."/>
            <person name="Lutzoni F."/>
            <person name="Magnuson J."/>
            <person name="Mondo S."/>
            <person name="Nolan M."/>
            <person name="Ohm R."/>
            <person name="Pangilinan J."/>
            <person name="Park H.-J."/>
            <person name="Ramirez L."/>
            <person name="Alfaro M."/>
            <person name="Sun H."/>
            <person name="Tritt A."/>
            <person name="Yoshinaga Y."/>
            <person name="Zwiers L.-H."/>
            <person name="Turgeon B."/>
            <person name="Goodwin S."/>
            <person name="Spatafora J."/>
            <person name="Crous P."/>
            <person name="Grigoriev I."/>
        </authorList>
    </citation>
    <scope>NUCLEOTIDE SEQUENCE</scope>
    <source>
        <strain evidence="14">CBS 119925</strain>
    </source>
</reference>
<dbReference type="SUPFAM" id="SSF69593">
    <property type="entry name" value="Glycerol-3-phosphate (1)-acyltransferase"/>
    <property type="match status" value="1"/>
</dbReference>
<dbReference type="GO" id="GO:0007007">
    <property type="term" value="P:inner mitochondrial membrane organization"/>
    <property type="evidence" value="ECO:0007669"/>
    <property type="project" value="TreeGrafter"/>
</dbReference>
<evidence type="ECO:0000256" key="5">
    <source>
        <dbReference type="ARBA" id="ARBA00022792"/>
    </source>
</evidence>
<dbReference type="AlphaFoldDB" id="A0A6A6V0L3"/>
<organism evidence="14 15">
    <name type="scientific">Sporormia fimetaria CBS 119925</name>
    <dbReference type="NCBI Taxonomy" id="1340428"/>
    <lineage>
        <taxon>Eukaryota</taxon>
        <taxon>Fungi</taxon>
        <taxon>Dikarya</taxon>
        <taxon>Ascomycota</taxon>
        <taxon>Pezizomycotina</taxon>
        <taxon>Dothideomycetes</taxon>
        <taxon>Pleosporomycetidae</taxon>
        <taxon>Pleosporales</taxon>
        <taxon>Sporormiaceae</taxon>
        <taxon>Sporormia</taxon>
    </lineage>
</organism>
<name>A0A6A6V0L3_9PLEO</name>
<evidence type="ECO:0000256" key="11">
    <source>
        <dbReference type="ARBA" id="ARBA00047906"/>
    </source>
</evidence>
<evidence type="ECO:0000256" key="9">
    <source>
        <dbReference type="ARBA" id="ARBA00023315"/>
    </source>
</evidence>
<dbReference type="GO" id="GO:0035965">
    <property type="term" value="P:cardiolipin acyl-chain remodeling"/>
    <property type="evidence" value="ECO:0007669"/>
    <property type="project" value="TreeGrafter"/>
</dbReference>
<dbReference type="OrthoDB" id="193467at2759"/>
<evidence type="ECO:0000256" key="2">
    <source>
        <dbReference type="ARBA" id="ARBA00010524"/>
    </source>
</evidence>
<protein>
    <recommendedName>
        <fullName evidence="12">Tafazzin family protein</fullName>
    </recommendedName>
</protein>
<keyword evidence="7" id="KW-0496">Mitochondrion</keyword>
<feature type="domain" description="Phospholipid/glycerol acyltransferase" evidence="13">
    <location>
        <begin position="64"/>
        <end position="245"/>
    </location>
</feature>
<dbReference type="PANTHER" id="PTHR12497">
    <property type="entry name" value="TAZ PROTEIN TAFAZZIN"/>
    <property type="match status" value="1"/>
</dbReference>
<dbReference type="GO" id="GO:0047184">
    <property type="term" value="F:1-acylglycerophosphocholine O-acyltransferase activity"/>
    <property type="evidence" value="ECO:0007669"/>
    <property type="project" value="TreeGrafter"/>
</dbReference>
<proteinExistence type="inferred from homology"/>
<keyword evidence="5" id="KW-0999">Mitochondrion inner membrane</keyword>
<evidence type="ECO:0000256" key="12">
    <source>
        <dbReference type="RuleBase" id="RU365062"/>
    </source>
</evidence>
<dbReference type="SMART" id="SM00563">
    <property type="entry name" value="PlsC"/>
    <property type="match status" value="1"/>
</dbReference>
<dbReference type="GO" id="GO:0005741">
    <property type="term" value="C:mitochondrial outer membrane"/>
    <property type="evidence" value="ECO:0007669"/>
    <property type="project" value="UniProtKB-SubCell"/>
</dbReference>
<dbReference type="Proteomes" id="UP000799440">
    <property type="component" value="Unassembled WGS sequence"/>
</dbReference>
<sequence length="373" mass="42176">MRPEEQPTEPSWPWRAASAFTMGTVGVLCRSFLYGLSTTHVEGLDEFLQLLDERQDPYTREKGLITVSNHISVLDDPLMWGVLPLRYLFNPSIMRWGLASYDLCFTNKGLSTFFTLGQLLPTHRSQHSTFGGLGQPTVTQAIRLLSRGPFLDNPQRVKPNKSLRSPDLSDPFSGGHLTFSTDGVDTFPAPAAYASRRHAWVHIFPEGRIHQTEEKTMRYFKWGISRLLLESEPCPDVVPIWLEGPDKVMDERRGFPKPLPRPGKEVFVAFGKKIDGEQAFGDLRARWKKIREKEEARSGELPVGVLNDALLYDEEAVRIREECTMRCRNAVLAVRRTRGYPDEDPKASFAATWAIEGSRGEGKKDDGSIVKDQ</sequence>
<evidence type="ECO:0000256" key="10">
    <source>
        <dbReference type="ARBA" id="ARBA00024323"/>
    </source>
</evidence>
<evidence type="ECO:0000256" key="4">
    <source>
        <dbReference type="ARBA" id="ARBA00022787"/>
    </source>
</evidence>
<evidence type="ECO:0000256" key="3">
    <source>
        <dbReference type="ARBA" id="ARBA00022679"/>
    </source>
</evidence>
<evidence type="ECO:0000313" key="15">
    <source>
        <dbReference type="Proteomes" id="UP000799440"/>
    </source>
</evidence>
<evidence type="ECO:0000256" key="6">
    <source>
        <dbReference type="ARBA" id="ARBA00023098"/>
    </source>
</evidence>
<comment type="similarity">
    <text evidence="2 12">Belongs to the taffazin family.</text>
</comment>
<keyword evidence="6" id="KW-0443">Lipid metabolism</keyword>
<keyword evidence="4" id="KW-1000">Mitochondrion outer membrane</keyword>
<keyword evidence="3" id="KW-0808">Transferase</keyword>
<comment type="catalytic activity">
    <reaction evidence="11">
        <text>1'-[1,2-diacyl-sn-glycero-3-phospho],3'-[1-acyl-sn-glycero-3-phospho]-glycerol + a 1,2-diacyl-sn-glycero-3-phosphocholine = a cardiolipin + a 1-acyl-sn-glycero-3-phosphocholine</text>
        <dbReference type="Rhea" id="RHEA:33731"/>
        <dbReference type="ChEBI" id="CHEBI:57643"/>
        <dbReference type="ChEBI" id="CHEBI:58168"/>
        <dbReference type="ChEBI" id="CHEBI:62237"/>
        <dbReference type="ChEBI" id="CHEBI:64743"/>
    </reaction>
    <physiologicalReaction direction="left-to-right" evidence="11">
        <dbReference type="Rhea" id="RHEA:33732"/>
    </physiologicalReaction>
    <physiologicalReaction direction="right-to-left" evidence="11">
        <dbReference type="Rhea" id="RHEA:33733"/>
    </physiologicalReaction>
</comment>